<evidence type="ECO:0008006" key="3">
    <source>
        <dbReference type="Google" id="ProtNLM"/>
    </source>
</evidence>
<dbReference type="Proteomes" id="UP000292702">
    <property type="component" value="Unassembled WGS sequence"/>
</dbReference>
<dbReference type="SUPFAM" id="SSF56112">
    <property type="entry name" value="Protein kinase-like (PK-like)"/>
    <property type="match status" value="1"/>
</dbReference>
<comment type="caution">
    <text evidence="1">The sequence shown here is derived from an EMBL/GenBank/DDBJ whole genome shotgun (WGS) entry which is preliminary data.</text>
</comment>
<reference evidence="1 2" key="1">
    <citation type="submission" date="2018-11" db="EMBL/GenBank/DDBJ databases">
        <title>Genome assembly of Steccherinum ochraceum LE-BIN_3174, the white-rot fungus of the Steccherinaceae family (The Residual Polyporoid clade, Polyporales, Basidiomycota).</title>
        <authorList>
            <person name="Fedorova T.V."/>
            <person name="Glazunova O.A."/>
            <person name="Landesman E.O."/>
            <person name="Moiseenko K.V."/>
            <person name="Psurtseva N.V."/>
            <person name="Savinova O.S."/>
            <person name="Shakhova N.V."/>
            <person name="Tyazhelova T.V."/>
            <person name="Vasina D.V."/>
        </authorList>
    </citation>
    <scope>NUCLEOTIDE SEQUENCE [LARGE SCALE GENOMIC DNA]</scope>
    <source>
        <strain evidence="1 2">LE-BIN_3174</strain>
    </source>
</reference>
<organism evidence="1 2">
    <name type="scientific">Steccherinum ochraceum</name>
    <dbReference type="NCBI Taxonomy" id="92696"/>
    <lineage>
        <taxon>Eukaryota</taxon>
        <taxon>Fungi</taxon>
        <taxon>Dikarya</taxon>
        <taxon>Basidiomycota</taxon>
        <taxon>Agaricomycotina</taxon>
        <taxon>Agaricomycetes</taxon>
        <taxon>Polyporales</taxon>
        <taxon>Steccherinaceae</taxon>
        <taxon>Steccherinum</taxon>
    </lineage>
</organism>
<keyword evidence="2" id="KW-1185">Reference proteome</keyword>
<dbReference type="EMBL" id="RWJN01000349">
    <property type="protein sequence ID" value="TCD62728.1"/>
    <property type="molecule type" value="Genomic_DNA"/>
</dbReference>
<dbReference type="InterPro" id="IPR011009">
    <property type="entry name" value="Kinase-like_dom_sf"/>
</dbReference>
<dbReference type="AlphaFoldDB" id="A0A4R0RGC9"/>
<protein>
    <recommendedName>
        <fullName evidence="3">Protein kinase domain-containing protein</fullName>
    </recommendedName>
</protein>
<evidence type="ECO:0000313" key="2">
    <source>
        <dbReference type="Proteomes" id="UP000292702"/>
    </source>
</evidence>
<sequence>MLQPSVSFESRSPQPASSGSPYGLFFDDVPPVTDRRVACDLCNGMLSQTKTTQAIKKIFVDVTINKSAIETFRSSMSIFRFCQDVGTFMPNADVAEKYLRPVLSVFEDYLLYGRGIGITLAHEVVDGFPVAIFAMESSLAVERSIQKVSVMFVPPRSICWYDFWSGTRGDQFQCDKNERALNAMLKLSEERQPRMLVLTDEHWVTVVDKIERLDGHHTMRYINLTMDSLSLRSVSPVSAFLNLDFESAQAVDIGFGYTLSTVQQDRSKLDDFFARKQAAQNQALQRPLSAGDVLDVQLTPLPTTCTPPLVIPPPDRLPQQTEDVLRKHSFRSHSDVTKFLGLARSGGTLQFRVSTVVKGPEGGQLSVVLFGKMVHCRGEEEKQECPTDVCLKLFDDSLFPIPDQEYIDYEWTEDFPPEFRGQYLYSAINMMQNEKSSYTRLAKLQGQVLPYAYGFHKFVLPDKRSLYGILMEKVEAKPLHEHIHALRRWSQQGVRKLLLQFRHIERALLYNGVRHVDAHLGQFLLIRHRPPLSHEDEIQEAEDFSLVVIDFADAELRSGRYVETRHGQQVVVSRFKNREHFGMMLAENWSNTEIWDLIDSPELYGERDERER</sequence>
<dbReference type="OrthoDB" id="2793915at2759"/>
<accession>A0A4R0RGC9</accession>
<proteinExistence type="predicted"/>
<name>A0A4R0RGC9_9APHY</name>
<gene>
    <name evidence="1" type="ORF">EIP91_006453</name>
</gene>
<evidence type="ECO:0000313" key="1">
    <source>
        <dbReference type="EMBL" id="TCD62728.1"/>
    </source>
</evidence>